<evidence type="ECO:0000313" key="7">
    <source>
        <dbReference type="Proteomes" id="UP000694865"/>
    </source>
</evidence>
<gene>
    <name evidence="8" type="primary">LOC100369990</name>
</gene>
<accession>A0ABM0GZ11</accession>
<evidence type="ECO:0000256" key="6">
    <source>
        <dbReference type="SAM" id="Phobius"/>
    </source>
</evidence>
<dbReference type="Proteomes" id="UP000694865">
    <property type="component" value="Unplaced"/>
</dbReference>
<evidence type="ECO:0000256" key="2">
    <source>
        <dbReference type="ARBA" id="ARBA00006843"/>
    </source>
</evidence>
<keyword evidence="3 6" id="KW-0812">Transmembrane</keyword>
<comment type="subcellular location">
    <subcellularLocation>
        <location evidence="1">Membrane</location>
    </subcellularLocation>
</comment>
<keyword evidence="4 6" id="KW-1133">Transmembrane helix</keyword>
<feature type="transmembrane region" description="Helical" evidence="6">
    <location>
        <begin position="191"/>
        <end position="214"/>
    </location>
</feature>
<comment type="similarity">
    <text evidence="2">Belongs to the CD225/Dispanin family.</text>
</comment>
<evidence type="ECO:0000256" key="3">
    <source>
        <dbReference type="ARBA" id="ARBA00022692"/>
    </source>
</evidence>
<dbReference type="InterPro" id="IPR051423">
    <property type="entry name" value="CD225/Dispanin"/>
</dbReference>
<name>A0ABM0GZ11_SACKO</name>
<dbReference type="InterPro" id="IPR007593">
    <property type="entry name" value="CD225/Dispanin_fam"/>
</dbReference>
<dbReference type="RefSeq" id="XP_002740537.1">
    <property type="nucleotide sequence ID" value="XM_002740491.2"/>
</dbReference>
<protein>
    <submittedName>
        <fullName evidence="8">Uncharacterized protein LOC100369990</fullName>
    </submittedName>
</protein>
<organism evidence="7 8">
    <name type="scientific">Saccoglossus kowalevskii</name>
    <name type="common">Acorn worm</name>
    <dbReference type="NCBI Taxonomy" id="10224"/>
    <lineage>
        <taxon>Eukaryota</taxon>
        <taxon>Metazoa</taxon>
        <taxon>Hemichordata</taxon>
        <taxon>Enteropneusta</taxon>
        <taxon>Harrimaniidae</taxon>
        <taxon>Saccoglossus</taxon>
    </lineage>
</organism>
<evidence type="ECO:0000256" key="4">
    <source>
        <dbReference type="ARBA" id="ARBA00022989"/>
    </source>
</evidence>
<reference evidence="8" key="1">
    <citation type="submission" date="2025-08" db="UniProtKB">
        <authorList>
            <consortium name="RefSeq"/>
        </authorList>
    </citation>
    <scope>IDENTIFICATION</scope>
    <source>
        <tissue evidence="8">Testes</tissue>
    </source>
</reference>
<proteinExistence type="inferred from homology"/>
<dbReference type="GeneID" id="100369990"/>
<evidence type="ECO:0000256" key="1">
    <source>
        <dbReference type="ARBA" id="ARBA00004370"/>
    </source>
</evidence>
<keyword evidence="7" id="KW-1185">Reference proteome</keyword>
<feature type="transmembrane region" description="Helical" evidence="6">
    <location>
        <begin position="152"/>
        <end position="170"/>
    </location>
</feature>
<keyword evidence="5 6" id="KW-0472">Membrane</keyword>
<evidence type="ECO:0000256" key="5">
    <source>
        <dbReference type="ARBA" id="ARBA00023136"/>
    </source>
</evidence>
<dbReference type="Pfam" id="PF04505">
    <property type="entry name" value="CD225"/>
    <property type="match status" value="1"/>
</dbReference>
<evidence type="ECO:0000313" key="8">
    <source>
        <dbReference type="RefSeq" id="XP_002740537.1"/>
    </source>
</evidence>
<dbReference type="PANTHER" id="PTHR14948:SF46">
    <property type="entry name" value="DISPANIN SUBFAMILY A MEMBER 2B-LIKE-RELATED"/>
    <property type="match status" value="1"/>
</dbReference>
<dbReference type="PANTHER" id="PTHR14948">
    <property type="entry name" value="NG5"/>
    <property type="match status" value="1"/>
</dbReference>
<sequence length="219" mass="23996">METPKLVNFPSILRGIVNQFVSDAASKESINKDTLYPKLDECEKNNTDKDEDGKLPEEIELLERRNDDEAPAISGRRVLTLADGLCVPVPEDYVLPVDASKCHSAVLAKQPQNYAGAEPMVVGEGAQQHVVYVVKVTAPKERLPHDWLSCSVVSMCCFLPLGLVAVAYSVKIQEACRKGDIKTAKAAVRMVKRLLLGALLCGIFITFIIATIIYKRALA</sequence>